<evidence type="ECO:0000259" key="3">
    <source>
        <dbReference type="Pfam" id="PF23357"/>
    </source>
</evidence>
<evidence type="ECO:0000313" key="7">
    <source>
        <dbReference type="Proteomes" id="UP000016646"/>
    </source>
</evidence>
<gene>
    <name evidence="5" type="ORF">HMPREF0860_1628</name>
    <name evidence="4" type="ORF">HMPREF1325_1364</name>
</gene>
<proteinExistence type="predicted"/>
<evidence type="ECO:0000313" key="5">
    <source>
        <dbReference type="EMBL" id="ERK05143.1"/>
    </source>
</evidence>
<dbReference type="InterPro" id="IPR019196">
    <property type="entry name" value="ABC_transp_unknown"/>
</dbReference>
<feature type="transmembrane region" description="Helical" evidence="1">
    <location>
        <begin position="636"/>
        <end position="654"/>
    </location>
</feature>
<keyword evidence="1" id="KW-1133">Transmembrane helix</keyword>
<dbReference type="STRING" id="1125725.HMPREF1325_1364"/>
<evidence type="ECO:0000256" key="1">
    <source>
        <dbReference type="SAM" id="Phobius"/>
    </source>
</evidence>
<feature type="domain" description="DUF7088" evidence="3">
    <location>
        <begin position="42"/>
        <end position="143"/>
    </location>
</feature>
<dbReference type="OrthoDB" id="9794512at2"/>
<dbReference type="eggNOG" id="COG3225">
    <property type="taxonomic scope" value="Bacteria"/>
</dbReference>
<organism evidence="4 6">
    <name type="scientific">Treponema socranskii subsp. socranskii VPI DR56BR1116 = ATCC 35536</name>
    <dbReference type="NCBI Taxonomy" id="1125725"/>
    <lineage>
        <taxon>Bacteria</taxon>
        <taxon>Pseudomonadati</taxon>
        <taxon>Spirochaetota</taxon>
        <taxon>Spirochaetia</taxon>
        <taxon>Spirochaetales</taxon>
        <taxon>Treponemataceae</taxon>
        <taxon>Treponema</taxon>
    </lineage>
</organism>
<dbReference type="AlphaFoldDB" id="U1FC05"/>
<sequence>MKKIINRFRSPSSDFALLIVLLILANLVGRRAFLRFDLTRPKSYSLSEASRQLVKTLDEPLSVRAFFSSNLPAPYSTTAQYIRDILVEYKGAANRNFSYSIVDMSKAENETLAQQYGLQQVQIQQVANNEVGFKQAYMGLVISYADSVETLDGITSSEGFEYKLTTKISKMISAANVLSGLPKDERIKLTLYVTDALKQFDIRGFDDIEKTVREAYESVNKQSMGRIDYEKINPSSSDLNTLQSRFGIPLINWTTENGSTGSGAIGLVLEHGNAFRLIPLSMQRSLIGYVIAGLGELEQSLSESLQSLLLKATKIGYVTGHGEAPLYSQAGVSPLISLTNDMYELDEIDLSKDAIPANVASLIVNGPKTEFSDEELYKIDQFIMRGGNALFFVDPFDSQSAGYYQAPSFAPLSTKLEKLLNAYGIKPETNYVLDENCYKARQQNYGNVSYWWAPVIPAEQLAKKNAITENLGRIIFLQTSAIDTSGAESNADVKVTKLVQSSPKSWLLSDNIQLSPMMSPPYDKSVEKAETLAALAEGKFKSAFDSDPASSAEGALTAKTHLAENVQSGKIFVAGTSEITGPQLIEENSSEPVALFTRNVIDYMNGNGDFCAMRTKGLSLNTLHNSGSALAFAVQYFNEFGLAVIVVIAGFIVWRMRNKRRERIRAKYNPNDARIIDTKSKEGDTK</sequence>
<evidence type="ECO:0008006" key="8">
    <source>
        <dbReference type="Google" id="ProtNLM"/>
    </source>
</evidence>
<keyword evidence="7" id="KW-1185">Reference proteome</keyword>
<dbReference type="RefSeq" id="WP_021329249.1">
    <property type="nucleotide sequence ID" value="NZ_AUZJ01000005.1"/>
</dbReference>
<evidence type="ECO:0000313" key="4">
    <source>
        <dbReference type="EMBL" id="ERF61702.1"/>
    </source>
</evidence>
<comment type="caution">
    <text evidence="4">The sequence shown here is derived from an EMBL/GenBank/DDBJ whole genome shotgun (WGS) entry which is preliminary data.</text>
</comment>
<keyword evidence="1" id="KW-0812">Transmembrane</keyword>
<reference evidence="6 7" key="1">
    <citation type="submission" date="2013-08" db="EMBL/GenBank/DDBJ databases">
        <authorList>
            <person name="Durkin A.S."/>
            <person name="Haft D.R."/>
            <person name="McCorrison J."/>
            <person name="Torralba M."/>
            <person name="Gillis M."/>
            <person name="Haft D.H."/>
            <person name="Methe B."/>
            <person name="Sutton G."/>
            <person name="Nelson K.E."/>
        </authorList>
    </citation>
    <scope>NUCLEOTIDE SEQUENCE [LARGE SCALE GENOMIC DNA]</scope>
    <source>
        <strain evidence="5 7">ATCC 35536</strain>
        <strain evidence="4 6">VPI DR56BR1116</strain>
    </source>
</reference>
<name>U1FC05_TRESO</name>
<dbReference type="PATRIC" id="fig|1125725.3.peg.249"/>
<evidence type="ECO:0000259" key="2">
    <source>
        <dbReference type="Pfam" id="PF09822"/>
    </source>
</evidence>
<dbReference type="InterPro" id="IPR055396">
    <property type="entry name" value="DUF7088"/>
</dbReference>
<dbReference type="EMBL" id="AUZJ01000005">
    <property type="protein sequence ID" value="ERF61702.1"/>
    <property type="molecule type" value="Genomic_DNA"/>
</dbReference>
<feature type="domain" description="ABC-type uncharacterised transport system" evidence="2">
    <location>
        <begin position="314"/>
        <end position="607"/>
    </location>
</feature>
<keyword evidence="1" id="KW-0472">Membrane</keyword>
<dbReference type="Pfam" id="PF09822">
    <property type="entry name" value="ABC_transp_aux"/>
    <property type="match status" value="1"/>
</dbReference>
<protein>
    <recommendedName>
        <fullName evidence="8">ABC-type uncharacterized transport system domain-containing protein</fullName>
    </recommendedName>
</protein>
<dbReference type="Proteomes" id="UP000016412">
    <property type="component" value="Unassembled WGS sequence"/>
</dbReference>
<dbReference type="Pfam" id="PF23357">
    <property type="entry name" value="DUF7088"/>
    <property type="match status" value="1"/>
</dbReference>
<accession>U1FC05</accession>
<dbReference type="EMBL" id="AVQI01000001">
    <property type="protein sequence ID" value="ERK05143.1"/>
    <property type="molecule type" value="Genomic_DNA"/>
</dbReference>
<dbReference type="Proteomes" id="UP000016646">
    <property type="component" value="Unassembled WGS sequence"/>
</dbReference>
<evidence type="ECO:0000313" key="6">
    <source>
        <dbReference type="Proteomes" id="UP000016412"/>
    </source>
</evidence>